<evidence type="ECO:0000313" key="2">
    <source>
        <dbReference type="Proteomes" id="UP000620104"/>
    </source>
</evidence>
<protein>
    <submittedName>
        <fullName evidence="1">Uncharacterized protein</fullName>
    </submittedName>
</protein>
<gene>
    <name evidence="1" type="ORF">NliqN6_0868</name>
</gene>
<organism evidence="1 2">
    <name type="scientific">Naganishia liquefaciens</name>
    <dbReference type="NCBI Taxonomy" id="104408"/>
    <lineage>
        <taxon>Eukaryota</taxon>
        <taxon>Fungi</taxon>
        <taxon>Dikarya</taxon>
        <taxon>Basidiomycota</taxon>
        <taxon>Agaricomycotina</taxon>
        <taxon>Tremellomycetes</taxon>
        <taxon>Filobasidiales</taxon>
        <taxon>Filobasidiaceae</taxon>
        <taxon>Naganishia</taxon>
    </lineage>
</organism>
<proteinExistence type="predicted"/>
<reference evidence="1" key="1">
    <citation type="submission" date="2020-07" db="EMBL/GenBank/DDBJ databases">
        <title>Draft Genome Sequence of a Deep-Sea Yeast, Naganishia (Cryptococcus) liquefaciens strain N6.</title>
        <authorList>
            <person name="Han Y.W."/>
            <person name="Kajitani R."/>
            <person name="Morimoto H."/>
            <person name="Parhat M."/>
            <person name="Tsubouchi H."/>
            <person name="Bakenova O."/>
            <person name="Ogata M."/>
            <person name="Argunhan B."/>
            <person name="Aoki R."/>
            <person name="Kajiwara S."/>
            <person name="Itoh T."/>
            <person name="Iwasaki H."/>
        </authorList>
    </citation>
    <scope>NUCLEOTIDE SEQUENCE</scope>
    <source>
        <strain evidence="1">N6</strain>
    </source>
</reference>
<name>A0A8H3TNL7_9TREE</name>
<dbReference type="AlphaFoldDB" id="A0A8H3TNL7"/>
<accession>A0A8H3TNL7</accession>
<keyword evidence="2" id="KW-1185">Reference proteome</keyword>
<evidence type="ECO:0000313" key="1">
    <source>
        <dbReference type="EMBL" id="GHJ84466.1"/>
    </source>
</evidence>
<sequence length="100" mass="11000">MAAASINPAMNAARTDAARTDAARMDAAGMDEPLGLFPLPPADACILRSRARMEMHFEEFLIMARIQLDDLHDFIPNLPPGFVFPPKSDFRGMGRLPAKM</sequence>
<dbReference type="Proteomes" id="UP000620104">
    <property type="component" value="Unassembled WGS sequence"/>
</dbReference>
<comment type="caution">
    <text evidence="1">The sequence shown here is derived from an EMBL/GenBank/DDBJ whole genome shotgun (WGS) entry which is preliminary data.</text>
</comment>
<dbReference type="EMBL" id="BLZA01000007">
    <property type="protein sequence ID" value="GHJ84466.1"/>
    <property type="molecule type" value="Genomic_DNA"/>
</dbReference>